<dbReference type="EMBL" id="CP039865">
    <property type="protein sequence ID" value="QCK85708.1"/>
    <property type="molecule type" value="Genomic_DNA"/>
</dbReference>
<sequence>MASVHASVVLVGARAVLIRGASGSGKSRLVLALLKAGAAGDLPFARLVADDRVHLEAAHGRLIARPPPTIAGLVEMRGHGPVEMAHEPQAVVGWVVDLDAPDGQRMPEPATGTTEIAGVALPRVAVSRGQDPLPLVLQAVGAGFPR</sequence>
<reference evidence="2 3" key="1">
    <citation type="submission" date="2019-04" db="EMBL/GenBank/DDBJ databases">
        <title>Phreatobacter aquaticus sp. nov.</title>
        <authorList>
            <person name="Choi A."/>
            <person name="Baek K."/>
        </authorList>
    </citation>
    <scope>NUCLEOTIDE SEQUENCE [LARGE SCALE GENOMIC DNA]</scope>
    <source>
        <strain evidence="2 3">NMCR1094</strain>
    </source>
</reference>
<dbReference type="GO" id="GO:0000155">
    <property type="term" value="F:phosphorelay sensor kinase activity"/>
    <property type="evidence" value="ECO:0007669"/>
    <property type="project" value="InterPro"/>
</dbReference>
<dbReference type="AlphaFoldDB" id="A0A4D7QEV7"/>
<dbReference type="OrthoDB" id="8326226at2"/>
<keyword evidence="2" id="KW-0418">Kinase</keyword>
<evidence type="ECO:0000313" key="3">
    <source>
        <dbReference type="Proteomes" id="UP000298588"/>
    </source>
</evidence>
<dbReference type="Gene3D" id="3.40.50.300">
    <property type="entry name" value="P-loop containing nucleotide triphosphate hydrolases"/>
    <property type="match status" value="1"/>
</dbReference>
<dbReference type="Pfam" id="PF07475">
    <property type="entry name" value="Hpr_kinase_C"/>
    <property type="match status" value="1"/>
</dbReference>
<gene>
    <name evidence="2" type="ORF">E8L99_07995</name>
</gene>
<accession>A0A4D7QEV7</accession>
<name>A0A4D7QEV7_9HYPH</name>
<evidence type="ECO:0000259" key="1">
    <source>
        <dbReference type="Pfam" id="PF07475"/>
    </source>
</evidence>
<organism evidence="2 3">
    <name type="scientific">Phreatobacter aquaticus</name>
    <dbReference type="NCBI Taxonomy" id="2570229"/>
    <lineage>
        <taxon>Bacteria</taxon>
        <taxon>Pseudomonadati</taxon>
        <taxon>Pseudomonadota</taxon>
        <taxon>Alphaproteobacteria</taxon>
        <taxon>Hyphomicrobiales</taxon>
        <taxon>Phreatobacteraceae</taxon>
        <taxon>Phreatobacter</taxon>
    </lineage>
</organism>
<feature type="domain" description="HPr kinase/phosphorylase C-terminal" evidence="1">
    <location>
        <begin position="3"/>
        <end position="84"/>
    </location>
</feature>
<dbReference type="KEGG" id="paqt:E8L99_07995"/>
<dbReference type="RefSeq" id="WP_137099042.1">
    <property type="nucleotide sequence ID" value="NZ_CP039865.1"/>
</dbReference>
<dbReference type="CDD" id="cd01918">
    <property type="entry name" value="HprK_C"/>
    <property type="match status" value="1"/>
</dbReference>
<dbReference type="SUPFAM" id="SSF53795">
    <property type="entry name" value="PEP carboxykinase-like"/>
    <property type="match status" value="1"/>
</dbReference>
<dbReference type="InterPro" id="IPR011104">
    <property type="entry name" value="Hpr_kin/Pase_C"/>
</dbReference>
<dbReference type="GO" id="GO:0005524">
    <property type="term" value="F:ATP binding"/>
    <property type="evidence" value="ECO:0007669"/>
    <property type="project" value="InterPro"/>
</dbReference>
<protein>
    <submittedName>
        <fullName evidence="2">Serine kinase</fullName>
    </submittedName>
</protein>
<keyword evidence="2" id="KW-0808">Transferase</keyword>
<dbReference type="GO" id="GO:0006109">
    <property type="term" value="P:regulation of carbohydrate metabolic process"/>
    <property type="evidence" value="ECO:0007669"/>
    <property type="project" value="InterPro"/>
</dbReference>
<dbReference type="Proteomes" id="UP000298588">
    <property type="component" value="Chromosome"/>
</dbReference>
<dbReference type="InterPro" id="IPR027417">
    <property type="entry name" value="P-loop_NTPase"/>
</dbReference>
<evidence type="ECO:0000313" key="2">
    <source>
        <dbReference type="EMBL" id="QCK85708.1"/>
    </source>
</evidence>
<proteinExistence type="predicted"/>
<keyword evidence="3" id="KW-1185">Reference proteome</keyword>